<feature type="compositionally biased region" description="Low complexity" evidence="7">
    <location>
        <begin position="82"/>
        <end position="96"/>
    </location>
</feature>
<dbReference type="Proteomes" id="UP000654370">
    <property type="component" value="Unassembled WGS sequence"/>
</dbReference>
<keyword evidence="2 8" id="KW-0812">Transmembrane</keyword>
<dbReference type="PANTHER" id="PTHR12270:SF25">
    <property type="entry name" value="GLYCOSYLTRANSFERASE-LIKE PROTEIN LARGE"/>
    <property type="match status" value="1"/>
</dbReference>
<dbReference type="GO" id="GO:0015020">
    <property type="term" value="F:glucuronosyltransferase activity"/>
    <property type="evidence" value="ECO:0007669"/>
    <property type="project" value="TreeGrafter"/>
</dbReference>
<feature type="compositionally biased region" description="Basic residues" evidence="7">
    <location>
        <begin position="14"/>
        <end position="23"/>
    </location>
</feature>
<name>A0A8H7PJ92_MORIS</name>
<feature type="compositionally biased region" description="Polar residues" evidence="7">
    <location>
        <begin position="1"/>
        <end position="12"/>
    </location>
</feature>
<feature type="compositionally biased region" description="Low complexity" evidence="7">
    <location>
        <begin position="24"/>
        <end position="36"/>
    </location>
</feature>
<proteinExistence type="predicted"/>
<evidence type="ECO:0008006" key="11">
    <source>
        <dbReference type="Google" id="ProtNLM"/>
    </source>
</evidence>
<dbReference type="Pfam" id="PF13896">
    <property type="entry name" value="Glyco_transf_49"/>
    <property type="match status" value="2"/>
</dbReference>
<dbReference type="AlphaFoldDB" id="A0A8H7PJ92"/>
<keyword evidence="6" id="KW-0325">Glycoprotein</keyword>
<dbReference type="OrthoDB" id="3056235at2759"/>
<organism evidence="9 10">
    <name type="scientific">Mortierella isabellina</name>
    <name type="common">Filamentous fungus</name>
    <name type="synonym">Umbelopsis isabellina</name>
    <dbReference type="NCBI Taxonomy" id="91625"/>
    <lineage>
        <taxon>Eukaryota</taxon>
        <taxon>Fungi</taxon>
        <taxon>Fungi incertae sedis</taxon>
        <taxon>Mucoromycota</taxon>
        <taxon>Mucoromycotina</taxon>
        <taxon>Umbelopsidomycetes</taxon>
        <taxon>Umbelopsidales</taxon>
        <taxon>Umbelopsidaceae</taxon>
        <taxon>Umbelopsis</taxon>
    </lineage>
</organism>
<comment type="subcellular location">
    <subcellularLocation>
        <location evidence="1">Membrane</location>
        <topology evidence="1">Single-pass type II membrane protein</topology>
    </subcellularLocation>
</comment>
<evidence type="ECO:0000256" key="3">
    <source>
        <dbReference type="ARBA" id="ARBA00022968"/>
    </source>
</evidence>
<protein>
    <recommendedName>
        <fullName evidence="11">Glycosyltransferase family 49 protein</fullName>
    </recommendedName>
</protein>
<keyword evidence="10" id="KW-1185">Reference proteome</keyword>
<keyword evidence="5 8" id="KW-0472">Membrane</keyword>
<feature type="compositionally biased region" description="Polar residues" evidence="7">
    <location>
        <begin position="43"/>
        <end position="52"/>
    </location>
</feature>
<dbReference type="InterPro" id="IPR051292">
    <property type="entry name" value="Xyl/GlcA_transferase"/>
</dbReference>
<evidence type="ECO:0000256" key="1">
    <source>
        <dbReference type="ARBA" id="ARBA00004606"/>
    </source>
</evidence>
<feature type="region of interest" description="Disordered" evidence="7">
    <location>
        <begin position="1"/>
        <end position="52"/>
    </location>
</feature>
<reference evidence="9" key="1">
    <citation type="submission" date="2020-12" db="EMBL/GenBank/DDBJ databases">
        <title>Metabolic potential, ecology and presence of endohyphal bacteria is reflected in genomic diversity of Mucoromycotina.</title>
        <authorList>
            <person name="Muszewska A."/>
            <person name="Okrasinska A."/>
            <person name="Steczkiewicz K."/>
            <person name="Drgas O."/>
            <person name="Orlowska M."/>
            <person name="Perlinska-Lenart U."/>
            <person name="Aleksandrzak-Piekarczyk T."/>
            <person name="Szatraj K."/>
            <person name="Zielenkiewicz U."/>
            <person name="Pilsyk S."/>
            <person name="Malc E."/>
            <person name="Mieczkowski P."/>
            <person name="Kruszewska J.S."/>
            <person name="Biernat P."/>
            <person name="Pawlowska J."/>
        </authorList>
    </citation>
    <scope>NUCLEOTIDE SEQUENCE</scope>
    <source>
        <strain evidence="9">WA0000067209</strain>
    </source>
</reference>
<evidence type="ECO:0000256" key="4">
    <source>
        <dbReference type="ARBA" id="ARBA00022989"/>
    </source>
</evidence>
<dbReference type="GO" id="GO:0042285">
    <property type="term" value="F:xylosyltransferase activity"/>
    <property type="evidence" value="ECO:0007669"/>
    <property type="project" value="TreeGrafter"/>
</dbReference>
<feature type="region of interest" description="Disordered" evidence="7">
    <location>
        <begin position="73"/>
        <end position="100"/>
    </location>
</feature>
<dbReference type="PANTHER" id="PTHR12270">
    <property type="entry name" value="GLYCOSYLTRANSFERASE-RELATED"/>
    <property type="match status" value="1"/>
</dbReference>
<evidence type="ECO:0000313" key="10">
    <source>
        <dbReference type="Proteomes" id="UP000654370"/>
    </source>
</evidence>
<accession>A0A8H7PJ92</accession>
<evidence type="ECO:0000256" key="8">
    <source>
        <dbReference type="SAM" id="Phobius"/>
    </source>
</evidence>
<dbReference type="EMBL" id="JAEPQZ010000012">
    <property type="protein sequence ID" value="KAG2174977.1"/>
    <property type="molecule type" value="Genomic_DNA"/>
</dbReference>
<comment type="caution">
    <text evidence="9">The sequence shown here is derived from an EMBL/GenBank/DDBJ whole genome shotgun (WGS) entry which is preliminary data.</text>
</comment>
<evidence type="ECO:0000256" key="5">
    <source>
        <dbReference type="ARBA" id="ARBA00023136"/>
    </source>
</evidence>
<gene>
    <name evidence="9" type="ORF">INT43_006039</name>
</gene>
<evidence type="ECO:0000256" key="2">
    <source>
        <dbReference type="ARBA" id="ARBA00022692"/>
    </source>
</evidence>
<sequence>MSSDVPHSSLQPNGRKKGSHKRNSSTSTSITTNATSTHHRKPSYTSKNSSSYLNMPINFKSLDSIVQSPDEPQGYMPQLVLPSESSDDSPPQSSTPSKRERYQAYFQSYSRPSNTTNTHNSKPLTPLSTTPSLSFRLPTFLRYRWLRFLLFIYAIFSVCVTFIHLFQWSFNQWPEVSEDFAAVSNYSYMTEMSDTLKFSKLFSDQMPQNLENITPYFLRATRDPGEYDVTMLTVVTEQTADHLVDLAETWQGPVSAVLHIESTSHMPPDTTAFLFQMRHLHESNPSMRAHMDIHLIITPPRENTKFSLPMNQDRNLARLFARSEFIVYVDSDVMHISDLANTLASKREQYRDFLLKGDVLVIPSFIHITDEEEGIPQDKNTVVAMIEAGELALYDMHHDLNLGPTSLADWKESVTMYPVGNKYNYHYSPVAIMSRNIHPWCPERFVDNLASCFLGTQLSGASFWVLPDDYVIQSPILKEYQLSQAEIEREKLLYGRYIPEMCVHYARKLVSLDLWSSSRASRIKNWVGCHSSRKTWRSLTAP</sequence>
<evidence type="ECO:0000256" key="6">
    <source>
        <dbReference type="ARBA" id="ARBA00023180"/>
    </source>
</evidence>
<evidence type="ECO:0000313" key="9">
    <source>
        <dbReference type="EMBL" id="KAG2174977.1"/>
    </source>
</evidence>
<dbReference type="GO" id="GO:0035269">
    <property type="term" value="P:protein O-linked glycosylation via mannose"/>
    <property type="evidence" value="ECO:0007669"/>
    <property type="project" value="TreeGrafter"/>
</dbReference>
<keyword evidence="3" id="KW-0735">Signal-anchor</keyword>
<dbReference type="GO" id="GO:0016020">
    <property type="term" value="C:membrane"/>
    <property type="evidence" value="ECO:0007669"/>
    <property type="project" value="UniProtKB-SubCell"/>
</dbReference>
<evidence type="ECO:0000256" key="7">
    <source>
        <dbReference type="SAM" id="MobiDB-lite"/>
    </source>
</evidence>
<keyword evidence="4 8" id="KW-1133">Transmembrane helix</keyword>
<feature type="transmembrane region" description="Helical" evidence="8">
    <location>
        <begin position="145"/>
        <end position="166"/>
    </location>
</feature>